<dbReference type="PROSITE" id="PS50983">
    <property type="entry name" value="FE_B12_PBP"/>
    <property type="match status" value="1"/>
</dbReference>
<keyword evidence="9" id="KW-1185">Reference proteome</keyword>
<reference evidence="8 9" key="1">
    <citation type="submission" date="2021-07" db="EMBL/GenBank/DDBJ databases">
        <title>Paenibacillus radiodurans sp. nov., isolated from the southeastern edge of Tengger Desert.</title>
        <authorList>
            <person name="Zhang G."/>
        </authorList>
    </citation>
    <scope>NUCLEOTIDE SEQUENCE [LARGE SCALE GENOMIC DNA]</scope>
    <source>
        <strain evidence="8 9">DT7-4</strain>
    </source>
</reference>
<organism evidence="8 9">
    <name type="scientific">Paenibacillus oenotherae</name>
    <dbReference type="NCBI Taxonomy" id="1435645"/>
    <lineage>
        <taxon>Bacteria</taxon>
        <taxon>Bacillati</taxon>
        <taxon>Bacillota</taxon>
        <taxon>Bacilli</taxon>
        <taxon>Bacillales</taxon>
        <taxon>Paenibacillaceae</taxon>
        <taxon>Paenibacillus</taxon>
    </lineage>
</organism>
<gene>
    <name evidence="8" type="ORF">K0T92_01255</name>
</gene>
<comment type="caution">
    <text evidence="8">The sequence shown here is derived from an EMBL/GenBank/DDBJ whole genome shotgun (WGS) entry which is preliminary data.</text>
</comment>
<feature type="region of interest" description="Disordered" evidence="5">
    <location>
        <begin position="23"/>
        <end position="56"/>
    </location>
</feature>
<accession>A0ABS7D1B8</accession>
<evidence type="ECO:0000259" key="7">
    <source>
        <dbReference type="PROSITE" id="PS50983"/>
    </source>
</evidence>
<keyword evidence="3" id="KW-0813">Transport</keyword>
<dbReference type="PANTHER" id="PTHR30532">
    <property type="entry name" value="IRON III DICITRATE-BINDING PERIPLASMIC PROTEIN"/>
    <property type="match status" value="1"/>
</dbReference>
<sequence>MKAATLLVLLAVLLTAAGCGGNNTNQAGGTGESKPAAGKTNEQAGAGTVNSAGTEAAGERSIQHAMGTATIKGEPKRVVVLFNGMVDIAVALGVKPVGAVESWEEKPWYAYLRAGMEGVENLGEETQPNMEAIVSLKPDLIIAAKSRHEKIYSQLNNIAPTIVLEKLFDWKANLATAAEALGKQDAAAKIMDDWNASVADFKAKLGDQLNGKEMSIVRFESDGTARFYVSGFAGEIFDELGLARPKAQQVEGKTAVTLNTKEQMGQLDGDYIFDISRTSEEDAKTKADWTSHPLWSNLRGVKDGNYFLANPIIWNLGGGSTAAQLLLQDLYTFFGLK</sequence>
<dbReference type="CDD" id="cd01146">
    <property type="entry name" value="FhuD"/>
    <property type="match status" value="1"/>
</dbReference>
<evidence type="ECO:0000313" key="9">
    <source>
        <dbReference type="Proteomes" id="UP000812277"/>
    </source>
</evidence>
<dbReference type="Proteomes" id="UP000812277">
    <property type="component" value="Unassembled WGS sequence"/>
</dbReference>
<feature type="chain" id="PRO_5046583493" evidence="6">
    <location>
        <begin position="22"/>
        <end position="337"/>
    </location>
</feature>
<name>A0ABS7D1B8_9BACL</name>
<feature type="signal peptide" evidence="6">
    <location>
        <begin position="1"/>
        <end position="21"/>
    </location>
</feature>
<dbReference type="PANTHER" id="PTHR30532:SF21">
    <property type="entry name" value="SIDEROPHORE-BINDING LIPOPROTEIN YFIY-RELATED"/>
    <property type="match status" value="1"/>
</dbReference>
<feature type="domain" description="Fe/B12 periplasmic-binding" evidence="7">
    <location>
        <begin position="77"/>
        <end position="337"/>
    </location>
</feature>
<dbReference type="Gene3D" id="3.40.50.1980">
    <property type="entry name" value="Nitrogenase molybdenum iron protein domain"/>
    <property type="match status" value="2"/>
</dbReference>
<proteinExistence type="inferred from homology"/>
<feature type="compositionally biased region" description="Polar residues" evidence="5">
    <location>
        <begin position="40"/>
        <end position="53"/>
    </location>
</feature>
<keyword evidence="4 6" id="KW-0732">Signal</keyword>
<comment type="subcellular location">
    <subcellularLocation>
        <location evidence="1">Cell envelope</location>
    </subcellularLocation>
</comment>
<evidence type="ECO:0000313" key="8">
    <source>
        <dbReference type="EMBL" id="MBW7473367.1"/>
    </source>
</evidence>
<dbReference type="EMBL" id="JAHZIJ010000001">
    <property type="protein sequence ID" value="MBW7473367.1"/>
    <property type="molecule type" value="Genomic_DNA"/>
</dbReference>
<evidence type="ECO:0000256" key="1">
    <source>
        <dbReference type="ARBA" id="ARBA00004196"/>
    </source>
</evidence>
<dbReference type="Pfam" id="PF01497">
    <property type="entry name" value="Peripla_BP_2"/>
    <property type="match status" value="1"/>
</dbReference>
<evidence type="ECO:0000256" key="5">
    <source>
        <dbReference type="SAM" id="MobiDB-lite"/>
    </source>
</evidence>
<evidence type="ECO:0000256" key="4">
    <source>
        <dbReference type="ARBA" id="ARBA00022729"/>
    </source>
</evidence>
<evidence type="ECO:0000256" key="3">
    <source>
        <dbReference type="ARBA" id="ARBA00022448"/>
    </source>
</evidence>
<protein>
    <submittedName>
        <fullName evidence="8">Iron-siderophore ABC transporter substrate-binding protein</fullName>
    </submittedName>
</protein>
<dbReference type="InterPro" id="IPR002491">
    <property type="entry name" value="ABC_transptr_periplasmic_BD"/>
</dbReference>
<evidence type="ECO:0000256" key="2">
    <source>
        <dbReference type="ARBA" id="ARBA00008814"/>
    </source>
</evidence>
<evidence type="ECO:0000256" key="6">
    <source>
        <dbReference type="SAM" id="SignalP"/>
    </source>
</evidence>
<comment type="similarity">
    <text evidence="2">Belongs to the bacterial solute-binding protein 8 family.</text>
</comment>
<dbReference type="SUPFAM" id="SSF53807">
    <property type="entry name" value="Helical backbone' metal receptor"/>
    <property type="match status" value="1"/>
</dbReference>
<dbReference type="InterPro" id="IPR051313">
    <property type="entry name" value="Bact_iron-sidero_bind"/>
</dbReference>
<dbReference type="PROSITE" id="PS51257">
    <property type="entry name" value="PROKAR_LIPOPROTEIN"/>
    <property type="match status" value="1"/>
</dbReference>